<accession>A0A0F9VJK0</accession>
<dbReference type="Gene3D" id="2.50.20.10">
    <property type="entry name" value="Lipoprotein localisation LolA/LolB/LppX"/>
    <property type="match status" value="1"/>
</dbReference>
<dbReference type="CDD" id="cd16325">
    <property type="entry name" value="LolA"/>
    <property type="match status" value="1"/>
</dbReference>
<dbReference type="PANTHER" id="PTHR35869:SF1">
    <property type="entry name" value="OUTER-MEMBRANE LIPOPROTEIN CARRIER PROTEIN"/>
    <property type="match status" value="1"/>
</dbReference>
<evidence type="ECO:0008006" key="2">
    <source>
        <dbReference type="Google" id="ProtNLM"/>
    </source>
</evidence>
<comment type="caution">
    <text evidence="1">The sequence shown here is derived from an EMBL/GenBank/DDBJ whole genome shotgun (WGS) entry which is preliminary data.</text>
</comment>
<name>A0A0F9VJK0_9ZZZZ</name>
<dbReference type="InterPro" id="IPR004564">
    <property type="entry name" value="OM_lipoprot_carrier_LolA-like"/>
</dbReference>
<gene>
    <name evidence="1" type="ORF">LCGC14_0398240</name>
</gene>
<dbReference type="EMBL" id="LAZR01000339">
    <property type="protein sequence ID" value="KKN73711.1"/>
    <property type="molecule type" value="Genomic_DNA"/>
</dbReference>
<dbReference type="InterPro" id="IPR029046">
    <property type="entry name" value="LolA/LolB/LppX"/>
</dbReference>
<reference evidence="1" key="1">
    <citation type="journal article" date="2015" name="Nature">
        <title>Complex archaea that bridge the gap between prokaryotes and eukaryotes.</title>
        <authorList>
            <person name="Spang A."/>
            <person name="Saw J.H."/>
            <person name="Jorgensen S.L."/>
            <person name="Zaremba-Niedzwiedzka K."/>
            <person name="Martijn J."/>
            <person name="Lind A.E."/>
            <person name="van Eijk R."/>
            <person name="Schleper C."/>
            <person name="Guy L."/>
            <person name="Ettema T.J."/>
        </authorList>
    </citation>
    <scope>NUCLEOTIDE SEQUENCE</scope>
</reference>
<proteinExistence type="predicted"/>
<protein>
    <recommendedName>
        <fullName evidence="2">Outer-membrane lipoprotein carrier protein</fullName>
    </recommendedName>
</protein>
<sequence>MMRFVTTTVLAIGLGLAAVMPAAADKLPLNEISGYLNKLKTAKGEFTQINDDGSISTGTIYIKRPGKVRFEYNAPDSGTVIAGSNTVVIYDKKSNQPAETYPLSKTPLSIILAANVNLGQAKMVTGHSYDGTATTVRAQDPAHPEYGNIELKFTGSPVELRQWIINDGNGTRTTVVLGDLQKGGSLPNSLFDVGSPGKTNR</sequence>
<evidence type="ECO:0000313" key="1">
    <source>
        <dbReference type="EMBL" id="KKN73711.1"/>
    </source>
</evidence>
<dbReference type="SUPFAM" id="SSF89392">
    <property type="entry name" value="Prokaryotic lipoproteins and lipoprotein localization factors"/>
    <property type="match status" value="1"/>
</dbReference>
<dbReference type="PANTHER" id="PTHR35869">
    <property type="entry name" value="OUTER-MEMBRANE LIPOPROTEIN CARRIER PROTEIN"/>
    <property type="match status" value="1"/>
</dbReference>
<dbReference type="AlphaFoldDB" id="A0A0F9VJK0"/>
<organism evidence="1">
    <name type="scientific">marine sediment metagenome</name>
    <dbReference type="NCBI Taxonomy" id="412755"/>
    <lineage>
        <taxon>unclassified sequences</taxon>
        <taxon>metagenomes</taxon>
        <taxon>ecological metagenomes</taxon>
    </lineage>
</organism>
<dbReference type="Pfam" id="PF03548">
    <property type="entry name" value="LolA"/>
    <property type="match status" value="1"/>
</dbReference>